<keyword evidence="5" id="KW-0378">Hydrolase</keyword>
<reference evidence="10" key="2">
    <citation type="submission" date="2022-01" db="EMBL/GenBank/DDBJ databases">
        <authorList>
            <person name="Yamashiro T."/>
            <person name="Shiraishi A."/>
            <person name="Satake H."/>
            <person name="Nakayama K."/>
        </authorList>
    </citation>
    <scope>NUCLEOTIDE SEQUENCE</scope>
</reference>
<dbReference type="InterPro" id="IPR041373">
    <property type="entry name" value="RT_RNaseH"/>
</dbReference>
<dbReference type="PROSITE" id="PS50158">
    <property type="entry name" value="ZF_CCHC"/>
    <property type="match status" value="1"/>
</dbReference>
<evidence type="ECO:0000256" key="3">
    <source>
        <dbReference type="ARBA" id="ARBA00022722"/>
    </source>
</evidence>
<dbReference type="CDD" id="cd00303">
    <property type="entry name" value="retropepsin_like"/>
    <property type="match status" value="1"/>
</dbReference>
<protein>
    <submittedName>
        <fullName evidence="10">Reverse transcriptase domain-containing protein</fullName>
    </submittedName>
</protein>
<comment type="caution">
    <text evidence="10">The sequence shown here is derived from an EMBL/GenBank/DDBJ whole genome shotgun (WGS) entry which is preliminary data.</text>
</comment>
<keyword evidence="1" id="KW-0808">Transferase</keyword>
<evidence type="ECO:0000256" key="8">
    <source>
        <dbReference type="SAM" id="MobiDB-lite"/>
    </source>
</evidence>
<dbReference type="Gene3D" id="3.30.420.10">
    <property type="entry name" value="Ribonuclease H-like superfamily/Ribonuclease H"/>
    <property type="match status" value="1"/>
</dbReference>
<evidence type="ECO:0000313" key="10">
    <source>
        <dbReference type="EMBL" id="GJS79338.1"/>
    </source>
</evidence>
<dbReference type="PANTHER" id="PTHR15503">
    <property type="entry name" value="LDOC1 RELATED"/>
    <property type="match status" value="1"/>
</dbReference>
<evidence type="ECO:0000256" key="5">
    <source>
        <dbReference type="ARBA" id="ARBA00022801"/>
    </source>
</evidence>
<name>A0ABQ4YRE8_9ASTR</name>
<keyword evidence="6 10" id="KW-0695">RNA-directed DNA polymerase</keyword>
<dbReference type="EMBL" id="BQNB010010591">
    <property type="protein sequence ID" value="GJS79338.1"/>
    <property type="molecule type" value="Genomic_DNA"/>
</dbReference>
<dbReference type="Pfam" id="PF00098">
    <property type="entry name" value="zf-CCHC"/>
    <property type="match status" value="1"/>
</dbReference>
<keyword evidence="7" id="KW-0863">Zinc-finger</keyword>
<evidence type="ECO:0000256" key="2">
    <source>
        <dbReference type="ARBA" id="ARBA00022695"/>
    </source>
</evidence>
<dbReference type="Gene3D" id="3.30.70.270">
    <property type="match status" value="1"/>
</dbReference>
<keyword evidence="7" id="KW-0479">Metal-binding</keyword>
<dbReference type="Gene3D" id="4.10.60.10">
    <property type="entry name" value="Zinc finger, CCHC-type"/>
    <property type="match status" value="1"/>
</dbReference>
<dbReference type="Proteomes" id="UP001151760">
    <property type="component" value="Unassembled WGS sequence"/>
</dbReference>
<evidence type="ECO:0000256" key="6">
    <source>
        <dbReference type="ARBA" id="ARBA00022918"/>
    </source>
</evidence>
<evidence type="ECO:0000256" key="1">
    <source>
        <dbReference type="ARBA" id="ARBA00022679"/>
    </source>
</evidence>
<evidence type="ECO:0000256" key="4">
    <source>
        <dbReference type="ARBA" id="ARBA00022759"/>
    </source>
</evidence>
<reference evidence="10" key="1">
    <citation type="journal article" date="2022" name="Int. J. Mol. Sci.">
        <title>Draft Genome of Tanacetum Coccineum: Genomic Comparison of Closely Related Tanacetum-Family Plants.</title>
        <authorList>
            <person name="Yamashiro T."/>
            <person name="Shiraishi A."/>
            <person name="Nakayama K."/>
            <person name="Satake H."/>
        </authorList>
    </citation>
    <scope>NUCLEOTIDE SEQUENCE</scope>
</reference>
<feature type="compositionally biased region" description="Basic and acidic residues" evidence="8">
    <location>
        <begin position="1"/>
        <end position="14"/>
    </location>
</feature>
<organism evidence="10 11">
    <name type="scientific">Tanacetum coccineum</name>
    <dbReference type="NCBI Taxonomy" id="301880"/>
    <lineage>
        <taxon>Eukaryota</taxon>
        <taxon>Viridiplantae</taxon>
        <taxon>Streptophyta</taxon>
        <taxon>Embryophyta</taxon>
        <taxon>Tracheophyta</taxon>
        <taxon>Spermatophyta</taxon>
        <taxon>Magnoliopsida</taxon>
        <taxon>eudicotyledons</taxon>
        <taxon>Gunneridae</taxon>
        <taxon>Pentapetalae</taxon>
        <taxon>asterids</taxon>
        <taxon>campanulids</taxon>
        <taxon>Asterales</taxon>
        <taxon>Asteraceae</taxon>
        <taxon>Asteroideae</taxon>
        <taxon>Anthemideae</taxon>
        <taxon>Anthemidinae</taxon>
        <taxon>Tanacetum</taxon>
    </lineage>
</organism>
<dbReference type="Pfam" id="PF17917">
    <property type="entry name" value="RT_RNaseH"/>
    <property type="match status" value="1"/>
</dbReference>
<keyword evidence="7" id="KW-0862">Zinc</keyword>
<dbReference type="InterPro" id="IPR012337">
    <property type="entry name" value="RNaseH-like_sf"/>
</dbReference>
<feature type="domain" description="CCHC-type" evidence="9">
    <location>
        <begin position="66"/>
        <end position="81"/>
    </location>
</feature>
<dbReference type="InterPro" id="IPR001878">
    <property type="entry name" value="Znf_CCHC"/>
</dbReference>
<gene>
    <name evidence="10" type="ORF">Tco_0729219</name>
</gene>
<dbReference type="InterPro" id="IPR043502">
    <property type="entry name" value="DNA/RNA_pol_sf"/>
</dbReference>
<dbReference type="PANTHER" id="PTHR15503:SF45">
    <property type="entry name" value="RNA-DIRECTED DNA POLYMERASE HOMOLOG"/>
    <property type="match status" value="1"/>
</dbReference>
<dbReference type="SUPFAM" id="SSF53098">
    <property type="entry name" value="Ribonuclease H-like"/>
    <property type="match status" value="1"/>
</dbReference>
<accession>A0ABQ4YRE8</accession>
<dbReference type="SUPFAM" id="SSF57756">
    <property type="entry name" value="Retrovirus zinc finger-like domains"/>
    <property type="match status" value="1"/>
</dbReference>
<sequence>MKATRESGRIHKETTTTTIATPTTNSKTEDKKLPKPIKCQRIGHQEKDCRARTPAIGVNSQQNVVCYGCGEKGHYRNKCPKRKDQKNEGACRREYVIRPEEPQQNPNVVTSTFLLNDHYAFILFDSGAKKSFVSIAFTTFIDITPSIIDTSYEVKLVDGRVVSTNTILCGCTLNLLDHLFKIGLLLTELGSFDVILKFKGEILKKDSKHLSCMNTDEKKLEDIPIVRNFPEVFLDDLLGLPSVPKVEFRIDLIPRAIHVARSPYRLAPSKMQELANQLKNSKTRVFIRPSHSLLGAPVLFVKKKDGALRMCIDYRELNKLTIKNRYPLSRIDDLFDQLQTLPDGPNDFMVYYDASDQGFRCVLMQRSKVIAYASRQLKVHEKNYTTNDLELGVFKMKDDDGLYFMDRIWITSVGNVIVDRLTKSAHFLPIRKDYKIEKLARIYINEIVARHDVPVSIILDCDSRFTSQLRQTLQNVACVIDFGGSWDTHLPLVEFSYNNSYHSSIKCAPFEALYERKCRSSIMWAEVGESQLTGQLDCVWENIVLEITDLINIDVEVSRVNELKKVLIVAATGAIGWRIELSHKWACLLKSRVGDVLSIVVRG</sequence>
<proteinExistence type="predicted"/>
<dbReference type="GO" id="GO:0003964">
    <property type="term" value="F:RNA-directed DNA polymerase activity"/>
    <property type="evidence" value="ECO:0007669"/>
    <property type="project" value="UniProtKB-KW"/>
</dbReference>
<evidence type="ECO:0000256" key="7">
    <source>
        <dbReference type="PROSITE-ProRule" id="PRU00047"/>
    </source>
</evidence>
<dbReference type="Pfam" id="PF08284">
    <property type="entry name" value="RVP_2"/>
    <property type="match status" value="1"/>
</dbReference>
<dbReference type="InterPro" id="IPR043128">
    <property type="entry name" value="Rev_trsase/Diguanyl_cyclase"/>
</dbReference>
<feature type="compositionally biased region" description="Low complexity" evidence="8">
    <location>
        <begin position="15"/>
        <end position="26"/>
    </location>
</feature>
<dbReference type="Gene3D" id="3.10.10.10">
    <property type="entry name" value="HIV Type 1 Reverse Transcriptase, subunit A, domain 1"/>
    <property type="match status" value="1"/>
</dbReference>
<keyword evidence="3" id="KW-0540">Nuclease</keyword>
<keyword evidence="11" id="KW-1185">Reference proteome</keyword>
<dbReference type="SMART" id="SM00343">
    <property type="entry name" value="ZnF_C2HC"/>
    <property type="match status" value="2"/>
</dbReference>
<evidence type="ECO:0000259" key="9">
    <source>
        <dbReference type="PROSITE" id="PS50158"/>
    </source>
</evidence>
<dbReference type="InterPro" id="IPR036397">
    <property type="entry name" value="RNaseH_sf"/>
</dbReference>
<evidence type="ECO:0000313" key="11">
    <source>
        <dbReference type="Proteomes" id="UP001151760"/>
    </source>
</evidence>
<dbReference type="InterPro" id="IPR036875">
    <property type="entry name" value="Znf_CCHC_sf"/>
</dbReference>
<dbReference type="SUPFAM" id="SSF56672">
    <property type="entry name" value="DNA/RNA polymerases"/>
    <property type="match status" value="1"/>
</dbReference>
<keyword evidence="2" id="KW-0548">Nucleotidyltransferase</keyword>
<dbReference type="InterPro" id="IPR032567">
    <property type="entry name" value="RTL1-rel"/>
</dbReference>
<keyword evidence="4" id="KW-0255">Endonuclease</keyword>
<feature type="region of interest" description="Disordered" evidence="8">
    <location>
        <begin position="1"/>
        <end position="33"/>
    </location>
</feature>